<protein>
    <submittedName>
        <fullName evidence="2">Uncharacterized protein</fullName>
    </submittedName>
</protein>
<sequence>MPVDLLEAGPRFLTSSSFDLRHALDRAMGSAFESSLAAHNALTTSRYVDHMLRAMTKLLPTKIGGHQVDYTGLLARASSNQIPPIPLSTDYNDVAHEFIAYKPTSSVDISSMPRLAAKLAPQQEPLTLNWTPYEEKHPDLLPRHEYGAFDAGNYHIDVGKPWRIRREIIRRRYHPFSGRHADVDKSHGCLYGRSPALAAASIPSQQMVESLTKQLEHVLHDKTLFNTLIQQAFIKCCSSSSEEHIGPTLRRVNFPQVSNIIENLLKASGATHVRFNEVHDIWRRHCDPVTSDMDEQLFSKFVRSMFRDIRETTTKKSNASKSVAACQRLRFVLQPAASRKSELVEEIPGTASTTSIEESPVLSTSTPSRPYIPFPRAQDDWLSEFFFKDLGSRPRPVPREIELEEPLPLATFHEDIDSALSYAYALVSAILARQGPLVIQEIPGWDPELRKLGVHILRIGGKYAVLPGLRAPSRDPLSMRSEEGLHLWPALCGQALIALVGSIPFLRLSLTDDILRDLSDSLWVERTEVTGEEWLGRLERNLAVEDTAVLACTLLPDESGSLGRTTTKSTSSRASSLTG</sequence>
<dbReference type="AlphaFoldDB" id="A0A7J6NXR5"/>
<dbReference type="EMBL" id="JABANP010000154">
    <property type="protein sequence ID" value="KAF4688357.1"/>
    <property type="molecule type" value="Genomic_DNA"/>
</dbReference>
<evidence type="ECO:0000313" key="2">
    <source>
        <dbReference type="EMBL" id="KAF4688357.1"/>
    </source>
</evidence>
<feature type="compositionally biased region" description="Polar residues" evidence="1">
    <location>
        <begin position="350"/>
        <end position="368"/>
    </location>
</feature>
<evidence type="ECO:0000256" key="1">
    <source>
        <dbReference type="SAM" id="MobiDB-lite"/>
    </source>
</evidence>
<dbReference type="Proteomes" id="UP000541610">
    <property type="component" value="Unassembled WGS sequence"/>
</dbReference>
<gene>
    <name evidence="2" type="ORF">FOZ60_002889</name>
</gene>
<evidence type="ECO:0000313" key="3">
    <source>
        <dbReference type="Proteomes" id="UP000541610"/>
    </source>
</evidence>
<proteinExistence type="predicted"/>
<comment type="caution">
    <text evidence="2">The sequence shown here is derived from an EMBL/GenBank/DDBJ whole genome shotgun (WGS) entry which is preliminary data.</text>
</comment>
<feature type="region of interest" description="Disordered" evidence="1">
    <location>
        <begin position="344"/>
        <end position="370"/>
    </location>
</feature>
<name>A0A7J6NXR5_PEROL</name>
<reference evidence="2 3" key="1">
    <citation type="submission" date="2020-04" db="EMBL/GenBank/DDBJ databases">
        <title>Perkinsus olseni comparative genomics.</title>
        <authorList>
            <person name="Bogema D.R."/>
        </authorList>
    </citation>
    <scope>NUCLEOTIDE SEQUENCE [LARGE SCALE GENOMIC DNA]</scope>
    <source>
        <strain evidence="2">00978-12</strain>
    </source>
</reference>
<dbReference type="OrthoDB" id="10374637at2759"/>
<accession>A0A7J6NXR5</accession>
<organism evidence="2 3">
    <name type="scientific">Perkinsus olseni</name>
    <name type="common">Perkinsus atlanticus</name>
    <dbReference type="NCBI Taxonomy" id="32597"/>
    <lineage>
        <taxon>Eukaryota</taxon>
        <taxon>Sar</taxon>
        <taxon>Alveolata</taxon>
        <taxon>Perkinsozoa</taxon>
        <taxon>Perkinsea</taxon>
        <taxon>Perkinsida</taxon>
        <taxon>Perkinsidae</taxon>
        <taxon>Perkinsus</taxon>
    </lineage>
</organism>